<name>A0ABQ9HNW6_9NEOP</name>
<gene>
    <name evidence="1" type="ORF">PR048_012269</name>
</gene>
<evidence type="ECO:0000313" key="1">
    <source>
        <dbReference type="EMBL" id="KAJ8886063.1"/>
    </source>
</evidence>
<protein>
    <submittedName>
        <fullName evidence="1">Uncharacterized protein</fullName>
    </submittedName>
</protein>
<reference evidence="1 2" key="1">
    <citation type="submission" date="2023-02" db="EMBL/GenBank/DDBJ databases">
        <title>LHISI_Scaffold_Assembly.</title>
        <authorList>
            <person name="Stuart O.P."/>
            <person name="Cleave R."/>
            <person name="Magrath M.J.L."/>
            <person name="Mikheyev A.S."/>
        </authorList>
    </citation>
    <scope>NUCLEOTIDE SEQUENCE [LARGE SCALE GENOMIC DNA]</scope>
    <source>
        <strain evidence="1">Daus_M_001</strain>
        <tissue evidence="1">Leg muscle</tissue>
    </source>
</reference>
<dbReference type="Proteomes" id="UP001159363">
    <property type="component" value="Chromosome X"/>
</dbReference>
<proteinExistence type="predicted"/>
<comment type="caution">
    <text evidence="1">The sequence shown here is derived from an EMBL/GenBank/DDBJ whole genome shotgun (WGS) entry which is preliminary data.</text>
</comment>
<dbReference type="EMBL" id="JARBHB010000004">
    <property type="protein sequence ID" value="KAJ8886063.1"/>
    <property type="molecule type" value="Genomic_DNA"/>
</dbReference>
<evidence type="ECO:0000313" key="2">
    <source>
        <dbReference type="Proteomes" id="UP001159363"/>
    </source>
</evidence>
<accession>A0ABQ9HNW6</accession>
<organism evidence="1 2">
    <name type="scientific">Dryococelus australis</name>
    <dbReference type="NCBI Taxonomy" id="614101"/>
    <lineage>
        <taxon>Eukaryota</taxon>
        <taxon>Metazoa</taxon>
        <taxon>Ecdysozoa</taxon>
        <taxon>Arthropoda</taxon>
        <taxon>Hexapoda</taxon>
        <taxon>Insecta</taxon>
        <taxon>Pterygota</taxon>
        <taxon>Neoptera</taxon>
        <taxon>Polyneoptera</taxon>
        <taxon>Phasmatodea</taxon>
        <taxon>Verophasmatodea</taxon>
        <taxon>Anareolatae</taxon>
        <taxon>Phasmatidae</taxon>
        <taxon>Eurycanthinae</taxon>
        <taxon>Dryococelus</taxon>
    </lineage>
</organism>
<sequence>MLGQSDWSHGSWAESSLNNIFGVGCHRIYCVDDMACLLDELLPNDVPSSEGLDHGFTREIGFLLPDLEESALVTEEDLTTAVYCMETKKTHYLMGSFQNFEVIIFTAEAALSICK</sequence>
<keyword evidence="2" id="KW-1185">Reference proteome</keyword>